<name>A0A9D4KD55_DREPO</name>
<dbReference type="EMBL" id="JAIWYP010000004">
    <property type="protein sequence ID" value="KAH3837638.1"/>
    <property type="molecule type" value="Genomic_DNA"/>
</dbReference>
<reference evidence="1" key="1">
    <citation type="journal article" date="2019" name="bioRxiv">
        <title>The Genome of the Zebra Mussel, Dreissena polymorpha: A Resource for Invasive Species Research.</title>
        <authorList>
            <person name="McCartney M.A."/>
            <person name="Auch B."/>
            <person name="Kono T."/>
            <person name="Mallez S."/>
            <person name="Zhang Y."/>
            <person name="Obille A."/>
            <person name="Becker A."/>
            <person name="Abrahante J.E."/>
            <person name="Garbe J."/>
            <person name="Badalamenti J.P."/>
            <person name="Herman A."/>
            <person name="Mangelson H."/>
            <person name="Liachko I."/>
            <person name="Sullivan S."/>
            <person name="Sone E.D."/>
            <person name="Koren S."/>
            <person name="Silverstein K.A.T."/>
            <person name="Beckman K.B."/>
            <person name="Gohl D.M."/>
        </authorList>
    </citation>
    <scope>NUCLEOTIDE SEQUENCE</scope>
    <source>
        <strain evidence="1">Duluth1</strain>
        <tissue evidence="1">Whole animal</tissue>
    </source>
</reference>
<dbReference type="Proteomes" id="UP000828390">
    <property type="component" value="Unassembled WGS sequence"/>
</dbReference>
<evidence type="ECO:0000313" key="2">
    <source>
        <dbReference type="Proteomes" id="UP000828390"/>
    </source>
</evidence>
<dbReference type="Gene3D" id="3.40.50.980">
    <property type="match status" value="1"/>
</dbReference>
<gene>
    <name evidence="1" type="ORF">DPMN_111038</name>
</gene>
<keyword evidence="2" id="KW-1185">Reference proteome</keyword>
<reference evidence="1" key="2">
    <citation type="submission" date="2020-11" db="EMBL/GenBank/DDBJ databases">
        <authorList>
            <person name="McCartney M.A."/>
            <person name="Auch B."/>
            <person name="Kono T."/>
            <person name="Mallez S."/>
            <person name="Becker A."/>
            <person name="Gohl D.M."/>
            <person name="Silverstein K.A.T."/>
            <person name="Koren S."/>
            <person name="Bechman K.B."/>
            <person name="Herman A."/>
            <person name="Abrahante J.E."/>
            <person name="Garbe J."/>
        </authorList>
    </citation>
    <scope>NUCLEOTIDE SEQUENCE</scope>
    <source>
        <strain evidence="1">Duluth1</strain>
        <tissue evidence="1">Whole animal</tissue>
    </source>
</reference>
<organism evidence="1 2">
    <name type="scientific">Dreissena polymorpha</name>
    <name type="common">Zebra mussel</name>
    <name type="synonym">Mytilus polymorpha</name>
    <dbReference type="NCBI Taxonomy" id="45954"/>
    <lineage>
        <taxon>Eukaryota</taxon>
        <taxon>Metazoa</taxon>
        <taxon>Spiralia</taxon>
        <taxon>Lophotrochozoa</taxon>
        <taxon>Mollusca</taxon>
        <taxon>Bivalvia</taxon>
        <taxon>Autobranchia</taxon>
        <taxon>Heteroconchia</taxon>
        <taxon>Euheterodonta</taxon>
        <taxon>Imparidentia</taxon>
        <taxon>Neoheterodontei</taxon>
        <taxon>Myida</taxon>
        <taxon>Dreissenoidea</taxon>
        <taxon>Dreissenidae</taxon>
        <taxon>Dreissena</taxon>
    </lineage>
</organism>
<evidence type="ECO:0000313" key="1">
    <source>
        <dbReference type="EMBL" id="KAH3837638.1"/>
    </source>
</evidence>
<dbReference type="SUPFAM" id="SSF56801">
    <property type="entry name" value="Acetyl-CoA synthetase-like"/>
    <property type="match status" value="1"/>
</dbReference>
<sequence>MPIKEFLVSPAPEDVMFPDIQPEDALAHFCSSGSTGKPKTITYTHFMILN</sequence>
<proteinExistence type="predicted"/>
<comment type="caution">
    <text evidence="1">The sequence shown here is derived from an EMBL/GenBank/DDBJ whole genome shotgun (WGS) entry which is preliminary data.</text>
</comment>
<accession>A0A9D4KD55</accession>
<dbReference type="AlphaFoldDB" id="A0A9D4KD55"/>
<protein>
    <submittedName>
        <fullName evidence="1">Uncharacterized protein</fullName>
    </submittedName>
</protein>